<evidence type="ECO:0000313" key="1">
    <source>
        <dbReference type="EMBL" id="QEE08996.1"/>
    </source>
</evidence>
<evidence type="ECO:0000313" key="2">
    <source>
        <dbReference type="Proteomes" id="UP000321940"/>
    </source>
</evidence>
<dbReference type="AlphaFoldDB" id="A0A5B9CX06"/>
<reference evidence="1 2" key="1">
    <citation type="journal article" date="2020" name="Int. J. Syst. Evol. Microbiol.">
        <title>Bartonella kosoyi sp. nov. and Bartonella krasnovii sp. nov., two novel species closely related to the zoonotic Bartonella elizabethae, isolated from black rats and wild desert rodent-fleas.</title>
        <authorList>
            <person name="Gutierrez R."/>
            <person name="Shalit T."/>
            <person name="Markus B."/>
            <person name="Yuan C."/>
            <person name="Nachum-Biala Y."/>
            <person name="Elad D."/>
            <person name="Harrus S."/>
        </authorList>
    </citation>
    <scope>NUCLEOTIDE SEQUENCE [LARGE SCALE GENOMIC DNA]</scope>
    <source>
        <strain evidence="1 2">Tel Aviv</strain>
    </source>
</reference>
<proteinExistence type="predicted"/>
<dbReference type="RefSeq" id="WP_120101062.1">
    <property type="nucleotide sequence ID" value="NZ_CP031843.2"/>
</dbReference>
<protein>
    <submittedName>
        <fullName evidence="1">Uncharacterized protein</fullName>
    </submittedName>
</protein>
<dbReference type="KEGG" id="bky:D1093_05045"/>
<gene>
    <name evidence="1" type="ORF">D1093_05045</name>
</gene>
<keyword evidence="2" id="KW-1185">Reference proteome</keyword>
<dbReference type="EMBL" id="CP031843">
    <property type="protein sequence ID" value="QEE08996.1"/>
    <property type="molecule type" value="Genomic_DNA"/>
</dbReference>
<accession>A0A5B9CX06</accession>
<dbReference type="Proteomes" id="UP000321940">
    <property type="component" value="Chromosome"/>
</dbReference>
<name>A0A5B9CX06_9HYPH</name>
<sequence length="86" mass="8092">MGSSSSRSDSRGSSSFFHYETCSPTDYAVTIIGGAAFGAVTGAAGNALKGAALGPEGVGAAALAGAITGVGSGAVGAGIGKWVQCH</sequence>
<organism evidence="1 2">
    <name type="scientific">Bartonella kosoyi</name>
    <dbReference type="NCBI Taxonomy" id="2133959"/>
    <lineage>
        <taxon>Bacteria</taxon>
        <taxon>Pseudomonadati</taxon>
        <taxon>Pseudomonadota</taxon>
        <taxon>Alphaproteobacteria</taxon>
        <taxon>Hyphomicrobiales</taxon>
        <taxon>Bartonellaceae</taxon>
        <taxon>Bartonella</taxon>
    </lineage>
</organism>